<dbReference type="Pfam" id="PF00578">
    <property type="entry name" value="AhpC-TSA"/>
    <property type="match status" value="1"/>
</dbReference>
<feature type="transmembrane region" description="Helical" evidence="7">
    <location>
        <begin position="6"/>
        <end position="32"/>
    </location>
</feature>
<evidence type="ECO:0000259" key="8">
    <source>
        <dbReference type="PROSITE" id="PS51352"/>
    </source>
</evidence>
<accession>A0A0W0SN74</accession>
<evidence type="ECO:0000256" key="5">
    <source>
        <dbReference type="ARBA" id="ARBA00022989"/>
    </source>
</evidence>
<keyword evidence="5 7" id="KW-1133">Transmembrane helix</keyword>
<dbReference type="GO" id="GO:0016209">
    <property type="term" value="F:antioxidant activity"/>
    <property type="evidence" value="ECO:0007669"/>
    <property type="project" value="InterPro"/>
</dbReference>
<dbReference type="GO" id="GO:0017004">
    <property type="term" value="P:cytochrome complex assembly"/>
    <property type="evidence" value="ECO:0007669"/>
    <property type="project" value="UniProtKB-KW"/>
</dbReference>
<dbReference type="Proteomes" id="UP000054742">
    <property type="component" value="Unassembled WGS sequence"/>
</dbReference>
<dbReference type="EMBL" id="LNXV01000008">
    <property type="protein sequence ID" value="KTC84850.1"/>
    <property type="molecule type" value="Genomic_DNA"/>
</dbReference>
<dbReference type="Gene3D" id="3.40.30.10">
    <property type="entry name" value="Glutaredoxin"/>
    <property type="match status" value="1"/>
</dbReference>
<dbReference type="InterPro" id="IPR036249">
    <property type="entry name" value="Thioredoxin-like_sf"/>
</dbReference>
<evidence type="ECO:0000313" key="9">
    <source>
        <dbReference type="EMBL" id="KTC84850.1"/>
    </source>
</evidence>
<gene>
    <name evidence="9" type="ORF">Lbru_1065</name>
</gene>
<dbReference type="Pfam" id="PF02683">
    <property type="entry name" value="DsbD_TM"/>
    <property type="match status" value="1"/>
</dbReference>
<keyword evidence="2" id="KW-1003">Cell membrane</keyword>
<keyword evidence="4" id="KW-0201">Cytochrome c-type biogenesis</keyword>
<feature type="transmembrane region" description="Helical" evidence="7">
    <location>
        <begin position="44"/>
        <end position="65"/>
    </location>
</feature>
<feature type="transmembrane region" description="Helical" evidence="7">
    <location>
        <begin position="127"/>
        <end position="150"/>
    </location>
</feature>
<dbReference type="InterPro" id="IPR013766">
    <property type="entry name" value="Thioredoxin_domain"/>
</dbReference>
<evidence type="ECO:0000313" key="10">
    <source>
        <dbReference type="Proteomes" id="UP000054742"/>
    </source>
</evidence>
<evidence type="ECO:0000256" key="3">
    <source>
        <dbReference type="ARBA" id="ARBA00022692"/>
    </source>
</evidence>
<feature type="transmembrane region" description="Helical" evidence="7">
    <location>
        <begin position="162"/>
        <end position="187"/>
    </location>
</feature>
<keyword evidence="6 7" id="KW-0472">Membrane</keyword>
<protein>
    <submittedName>
        <fullName evidence="9">Cytochrome C biogenesis protein</fullName>
    </submittedName>
</protein>
<dbReference type="InterPro" id="IPR041017">
    <property type="entry name" value="Thioredoxin_10"/>
</dbReference>
<name>A0A0W0SN74_9GAMM</name>
<dbReference type="OrthoDB" id="9811352at2"/>
<dbReference type="PANTHER" id="PTHR42852:SF13">
    <property type="entry name" value="PROTEIN DIPZ"/>
    <property type="match status" value="1"/>
</dbReference>
<proteinExistence type="predicted"/>
<dbReference type="InterPro" id="IPR003834">
    <property type="entry name" value="Cyt_c_assmbl_TM_dom"/>
</dbReference>
<keyword evidence="3 7" id="KW-0812">Transmembrane</keyword>
<dbReference type="PATRIC" id="fig|29422.6.peg.1121"/>
<dbReference type="PROSITE" id="PS51352">
    <property type="entry name" value="THIOREDOXIN_2"/>
    <property type="match status" value="1"/>
</dbReference>
<feature type="domain" description="Thioredoxin" evidence="8">
    <location>
        <begin position="241"/>
        <end position="386"/>
    </location>
</feature>
<dbReference type="GO" id="GO:0005886">
    <property type="term" value="C:plasma membrane"/>
    <property type="evidence" value="ECO:0007669"/>
    <property type="project" value="UniProtKB-SubCell"/>
</dbReference>
<evidence type="ECO:0000256" key="7">
    <source>
        <dbReference type="SAM" id="Phobius"/>
    </source>
</evidence>
<dbReference type="CDD" id="cd03012">
    <property type="entry name" value="TlpA_like_DipZ_like"/>
    <property type="match status" value="1"/>
</dbReference>
<dbReference type="Pfam" id="PF17991">
    <property type="entry name" value="Thioredoxin_10"/>
    <property type="match status" value="1"/>
</dbReference>
<feature type="transmembrane region" description="Helical" evidence="7">
    <location>
        <begin position="199"/>
        <end position="217"/>
    </location>
</feature>
<reference evidence="9 10" key="1">
    <citation type="submission" date="2015-11" db="EMBL/GenBank/DDBJ databases">
        <title>Genomic analysis of 38 Legionella species identifies large and diverse effector repertoires.</title>
        <authorList>
            <person name="Burstein D."/>
            <person name="Amaro F."/>
            <person name="Zusman T."/>
            <person name="Lifshitz Z."/>
            <person name="Cohen O."/>
            <person name="Gilbert J.A."/>
            <person name="Pupko T."/>
            <person name="Shuman H.A."/>
            <person name="Segal G."/>
        </authorList>
    </citation>
    <scope>NUCLEOTIDE SEQUENCE [LARGE SCALE GENOMIC DNA]</scope>
    <source>
        <strain evidence="9 10">ATCC 43878</strain>
    </source>
</reference>
<sequence length="550" mass="61364">MQVDFLDIILAFFEGFALIISPCILPILPIVLAGSLSGNRRRPFGIITGFVLSFSLFAFFSRQLVQYSGIDLDVIRHISYGILLLLGIIMLSTFLSEKFTALTQRLIGTETSLSVINNPRGGFLSGIFLGSLIAIIWTPCAGPILAAVIVQTVVQNTTITSFFTLLSFALGAAIPMLIIALYGFKIIETFRFFKTKAALFRKILGGIIIAAVAYMLYQETALSTSTAQTTIKTSATLQEGLWIPYKAPPIAGIEAWINSPPLQLTNLQGKVVLIDFWTYSCINCIRTLPYLKVWYDKYHDQGLVIIGIHSPEFDFEKNLANVQNAVKRYGIKYPVALDNQFVTWRNFRNHYWPAHYLISKNGKVVYEHFGEGNYDITENNIRYLLNLNEFAMPTTFAEEGFAFSQTPETYLGYRRADKSLSPALVHDKSNSYQFPAQLAPHAWAMQGAWEVLPDKIVSAQDNASLKIHFKARKVFIVMGNASAKPIAVKVLLNNKAIPDNNKGKDVNNDTIIVDKHSIYEVLSLNDFSEGILEISPTLPGLEVYTFTFGS</sequence>
<dbReference type="SUPFAM" id="SSF52833">
    <property type="entry name" value="Thioredoxin-like"/>
    <property type="match status" value="1"/>
</dbReference>
<dbReference type="STRING" id="29422.Lbru_1065"/>
<comment type="subcellular location">
    <subcellularLocation>
        <location evidence="1">Cell membrane</location>
        <topology evidence="1">Multi-pass membrane protein</topology>
    </subcellularLocation>
</comment>
<feature type="transmembrane region" description="Helical" evidence="7">
    <location>
        <begin position="77"/>
        <end position="95"/>
    </location>
</feature>
<comment type="caution">
    <text evidence="9">The sequence shown here is derived from an EMBL/GenBank/DDBJ whole genome shotgun (WGS) entry which is preliminary data.</text>
</comment>
<dbReference type="AlphaFoldDB" id="A0A0W0SN74"/>
<organism evidence="9 10">
    <name type="scientific">Legionella brunensis</name>
    <dbReference type="NCBI Taxonomy" id="29422"/>
    <lineage>
        <taxon>Bacteria</taxon>
        <taxon>Pseudomonadati</taxon>
        <taxon>Pseudomonadota</taxon>
        <taxon>Gammaproteobacteria</taxon>
        <taxon>Legionellales</taxon>
        <taxon>Legionellaceae</taxon>
        <taxon>Legionella</taxon>
    </lineage>
</organism>
<evidence type="ECO:0000256" key="1">
    <source>
        <dbReference type="ARBA" id="ARBA00004651"/>
    </source>
</evidence>
<dbReference type="InterPro" id="IPR000866">
    <property type="entry name" value="AhpC/TSA"/>
</dbReference>
<evidence type="ECO:0000256" key="6">
    <source>
        <dbReference type="ARBA" id="ARBA00023136"/>
    </source>
</evidence>
<evidence type="ECO:0000256" key="4">
    <source>
        <dbReference type="ARBA" id="ARBA00022748"/>
    </source>
</evidence>
<dbReference type="GO" id="GO:0016491">
    <property type="term" value="F:oxidoreductase activity"/>
    <property type="evidence" value="ECO:0007669"/>
    <property type="project" value="InterPro"/>
</dbReference>
<dbReference type="PANTHER" id="PTHR42852">
    <property type="entry name" value="THIOL:DISULFIDE INTERCHANGE PROTEIN DSBE"/>
    <property type="match status" value="1"/>
</dbReference>
<keyword evidence="10" id="KW-1185">Reference proteome</keyword>
<evidence type="ECO:0000256" key="2">
    <source>
        <dbReference type="ARBA" id="ARBA00022475"/>
    </source>
</evidence>
<dbReference type="InterPro" id="IPR050553">
    <property type="entry name" value="Thioredoxin_ResA/DsbE_sf"/>
</dbReference>
<dbReference type="RefSeq" id="WP_058441153.1">
    <property type="nucleotide sequence ID" value="NZ_CAAAHU010000016.1"/>
</dbReference>
<dbReference type="Gene3D" id="2.60.120.260">
    <property type="entry name" value="Galactose-binding domain-like"/>
    <property type="match status" value="1"/>
</dbReference>